<comment type="subcellular location">
    <subcellularLocation>
        <location evidence="1">Membrane</location>
        <topology evidence="1">Multi-pass membrane protein</topology>
    </subcellularLocation>
</comment>
<dbReference type="Proteomes" id="UP000006727">
    <property type="component" value="Chromosome 2"/>
</dbReference>
<dbReference type="InParanoid" id="A0A7I4D206"/>
<sequence length="649" mass="70193">MAELGSVHRYAAGGLFALALSQAQIQPRAPLEHPSVGGSDDHPQPRTPFLDAEEVSWCDPDHGLLRHVFRRRLVFHKLCCPVVRISVELFHGVGHMSIYRIIRDNRFLGIDEKAWIGLEMTAMSPDSKHQIGAFLRLLAEDESEPSSSGESRRMMESAASSDGVGTLRRHEDSSVVNVKGKDRAQEFEESSEYYSRFSEAEIMTKQRKIEIMHELVMACVSGFPNGKGLKVTKYGYDARQRVALRLLALWLNIKWSKVVSLELMVAHTAMDAHKKREQTHNDDEEVAKSRWQRLKRGSLIGGAAVTGGVLLAITGGLAAPAIAAGMAAVGTAVPALGAGGLAAAAALAGSTMGSLAVAASFGAAGAGLTGFKMARRTGGIEEFQFVPIGDNHQQGRLAVAVLASGIVFDLYDYIEPWEAPDGDLERYALQWESEHLLAVSTAIEDWLTSNVAIQLMSRGAMYTVLGGLVAALAWPATLLSATDFIDSKWTIAVDRSDKVGKLLAKVLLKGAQGNRPVTLIGFSLGARVIFACLEELAKEGNQGGIVERVVLLGAPLILNKPRWEKARQVVAGRFINAYSTSDWMLGVVYRANFLSQGLAGLQAVDVPGIENVDVTDLVNGHSSYLKKAGDIVQALDIDSFYPTHNCKLQ</sequence>
<feature type="transmembrane region" description="Helical" evidence="7">
    <location>
        <begin position="354"/>
        <end position="374"/>
    </location>
</feature>
<feature type="compositionally biased region" description="Basic and acidic residues" evidence="6">
    <location>
        <begin position="168"/>
        <end position="182"/>
    </location>
</feature>
<keyword evidence="5 7" id="KW-0472">Membrane</keyword>
<reference evidence="8 9" key="1">
    <citation type="journal article" date="2008" name="Science">
        <title>The Physcomitrella genome reveals evolutionary insights into the conquest of land by plants.</title>
        <authorList>
            <person name="Rensing S."/>
            <person name="Lang D."/>
            <person name="Zimmer A."/>
            <person name="Terry A."/>
            <person name="Salamov A."/>
            <person name="Shapiro H."/>
            <person name="Nishiyama T."/>
            <person name="Perroud P.-F."/>
            <person name="Lindquist E."/>
            <person name="Kamisugi Y."/>
            <person name="Tanahashi T."/>
            <person name="Sakakibara K."/>
            <person name="Fujita T."/>
            <person name="Oishi K."/>
            <person name="Shin-I T."/>
            <person name="Kuroki Y."/>
            <person name="Toyoda A."/>
            <person name="Suzuki Y."/>
            <person name="Hashimoto A."/>
            <person name="Yamaguchi K."/>
            <person name="Sugano A."/>
            <person name="Kohara Y."/>
            <person name="Fujiyama A."/>
            <person name="Anterola A."/>
            <person name="Aoki S."/>
            <person name="Ashton N."/>
            <person name="Barbazuk W.B."/>
            <person name="Barker E."/>
            <person name="Bennetzen J."/>
            <person name="Bezanilla M."/>
            <person name="Blankenship R."/>
            <person name="Cho S.H."/>
            <person name="Dutcher S."/>
            <person name="Estelle M."/>
            <person name="Fawcett J.A."/>
            <person name="Gundlach H."/>
            <person name="Hanada K."/>
            <person name="Heyl A."/>
            <person name="Hicks K.A."/>
            <person name="Hugh J."/>
            <person name="Lohr M."/>
            <person name="Mayer K."/>
            <person name="Melkozernov A."/>
            <person name="Murata T."/>
            <person name="Nelson D."/>
            <person name="Pils B."/>
            <person name="Prigge M."/>
            <person name="Reiss B."/>
            <person name="Renner T."/>
            <person name="Rombauts S."/>
            <person name="Rushton P."/>
            <person name="Sanderfoot A."/>
            <person name="Schween G."/>
            <person name="Shiu S.-H."/>
            <person name="Stueber K."/>
            <person name="Theodoulou F.L."/>
            <person name="Tu H."/>
            <person name="Van de Peer Y."/>
            <person name="Verrier P.J."/>
            <person name="Waters E."/>
            <person name="Wood A."/>
            <person name="Yang L."/>
            <person name="Cove D."/>
            <person name="Cuming A."/>
            <person name="Hasebe M."/>
            <person name="Lucas S."/>
            <person name="Mishler D.B."/>
            <person name="Reski R."/>
            <person name="Grigoriev I."/>
            <person name="Quatrano R.S."/>
            <person name="Boore J.L."/>
        </authorList>
    </citation>
    <scope>NUCLEOTIDE SEQUENCE [LARGE SCALE GENOMIC DNA]</scope>
    <source>
        <strain evidence="8 9">cv. Gransden 2004</strain>
    </source>
</reference>
<evidence type="ECO:0000256" key="1">
    <source>
        <dbReference type="ARBA" id="ARBA00004141"/>
    </source>
</evidence>
<dbReference type="Gene3D" id="3.40.50.1820">
    <property type="entry name" value="alpha/beta hydrolase"/>
    <property type="match status" value="1"/>
</dbReference>
<evidence type="ECO:0000256" key="7">
    <source>
        <dbReference type="SAM" id="Phobius"/>
    </source>
</evidence>
<feature type="transmembrane region" description="Helical" evidence="7">
    <location>
        <begin position="459"/>
        <end position="479"/>
    </location>
</feature>
<comment type="similarity">
    <text evidence="2">Belongs to the TMCO4 family.</text>
</comment>
<feature type="transmembrane region" description="Helical" evidence="7">
    <location>
        <begin position="326"/>
        <end position="348"/>
    </location>
</feature>
<dbReference type="SUPFAM" id="SSF53474">
    <property type="entry name" value="alpha/beta-Hydrolases"/>
    <property type="match status" value="1"/>
</dbReference>
<dbReference type="EMBL" id="ABEU02000002">
    <property type="status" value="NOT_ANNOTATED_CDS"/>
    <property type="molecule type" value="Genomic_DNA"/>
</dbReference>
<keyword evidence="3 7" id="KW-0812">Transmembrane</keyword>
<organism evidence="8 9">
    <name type="scientific">Physcomitrium patens</name>
    <name type="common">Spreading-leaved earth moss</name>
    <name type="synonym">Physcomitrella patens</name>
    <dbReference type="NCBI Taxonomy" id="3218"/>
    <lineage>
        <taxon>Eukaryota</taxon>
        <taxon>Viridiplantae</taxon>
        <taxon>Streptophyta</taxon>
        <taxon>Embryophyta</taxon>
        <taxon>Bryophyta</taxon>
        <taxon>Bryophytina</taxon>
        <taxon>Bryopsida</taxon>
        <taxon>Funariidae</taxon>
        <taxon>Funariales</taxon>
        <taxon>Funariaceae</taxon>
        <taxon>Physcomitrium</taxon>
    </lineage>
</organism>
<evidence type="ECO:0000313" key="8">
    <source>
        <dbReference type="EnsemblPlants" id="Pp3c2_23890V3.4"/>
    </source>
</evidence>
<dbReference type="InterPro" id="IPR007941">
    <property type="entry name" value="DUF726"/>
</dbReference>
<gene>
    <name evidence="8" type="primary">LOC112292970</name>
</gene>
<evidence type="ECO:0000256" key="4">
    <source>
        <dbReference type="ARBA" id="ARBA00022989"/>
    </source>
</evidence>
<evidence type="ECO:0000256" key="3">
    <source>
        <dbReference type="ARBA" id="ARBA00022692"/>
    </source>
</evidence>
<dbReference type="AlphaFoldDB" id="A0A7I4D206"/>
<dbReference type="PANTHER" id="PTHR17920">
    <property type="entry name" value="TRANSMEMBRANE AND COILED-COIL DOMAIN-CONTAINING PROTEIN 4 TMCO4"/>
    <property type="match status" value="1"/>
</dbReference>
<dbReference type="EnsemblPlants" id="Pp3c2_23890V3.4">
    <property type="protein sequence ID" value="Pp3c2_23890V3.4"/>
    <property type="gene ID" value="Pp3c2_23890"/>
</dbReference>
<accession>A0A7I4D206</accession>
<name>A0A7I4D206_PHYPA</name>
<reference evidence="8 9" key="2">
    <citation type="journal article" date="2018" name="Plant J.">
        <title>The Physcomitrella patens chromosome-scale assembly reveals moss genome structure and evolution.</title>
        <authorList>
            <person name="Lang D."/>
            <person name="Ullrich K.K."/>
            <person name="Murat F."/>
            <person name="Fuchs J."/>
            <person name="Jenkins J."/>
            <person name="Haas F.B."/>
            <person name="Piednoel M."/>
            <person name="Gundlach H."/>
            <person name="Van Bel M."/>
            <person name="Meyberg R."/>
            <person name="Vives C."/>
            <person name="Morata J."/>
            <person name="Symeonidi A."/>
            <person name="Hiss M."/>
            <person name="Muchero W."/>
            <person name="Kamisugi Y."/>
            <person name="Saleh O."/>
            <person name="Blanc G."/>
            <person name="Decker E.L."/>
            <person name="van Gessel N."/>
            <person name="Grimwood J."/>
            <person name="Hayes R.D."/>
            <person name="Graham S.W."/>
            <person name="Gunter L.E."/>
            <person name="McDaniel S.F."/>
            <person name="Hoernstein S.N.W."/>
            <person name="Larsson A."/>
            <person name="Li F.W."/>
            <person name="Perroud P.F."/>
            <person name="Phillips J."/>
            <person name="Ranjan P."/>
            <person name="Rokshar D.S."/>
            <person name="Rothfels C.J."/>
            <person name="Schneider L."/>
            <person name="Shu S."/>
            <person name="Stevenson D.W."/>
            <person name="Thummler F."/>
            <person name="Tillich M."/>
            <person name="Villarreal Aguilar J.C."/>
            <person name="Widiez T."/>
            <person name="Wong G.K."/>
            <person name="Wymore A."/>
            <person name="Zhang Y."/>
            <person name="Zimmer A.D."/>
            <person name="Quatrano R.S."/>
            <person name="Mayer K.F.X."/>
            <person name="Goodstein D."/>
            <person name="Casacuberta J.M."/>
            <person name="Vandepoele K."/>
            <person name="Reski R."/>
            <person name="Cuming A.C."/>
            <person name="Tuskan G.A."/>
            <person name="Maumus F."/>
            <person name="Salse J."/>
            <person name="Schmutz J."/>
            <person name="Rensing S.A."/>
        </authorList>
    </citation>
    <scope>NUCLEOTIDE SEQUENCE [LARGE SCALE GENOMIC DNA]</scope>
    <source>
        <strain evidence="8 9">cv. Gransden 2004</strain>
    </source>
</reference>
<protein>
    <recommendedName>
        <fullName evidence="10">Transmembrane and coiled-coil domain-containing protein 4</fullName>
    </recommendedName>
</protein>
<keyword evidence="4 7" id="KW-1133">Transmembrane helix</keyword>
<dbReference type="GO" id="GO:0016020">
    <property type="term" value="C:membrane"/>
    <property type="evidence" value="ECO:0007669"/>
    <property type="project" value="UniProtKB-SubCell"/>
</dbReference>
<evidence type="ECO:0000256" key="2">
    <source>
        <dbReference type="ARBA" id="ARBA00009824"/>
    </source>
</evidence>
<keyword evidence="9" id="KW-1185">Reference proteome</keyword>
<dbReference type="InterPro" id="IPR029058">
    <property type="entry name" value="AB_hydrolase_fold"/>
</dbReference>
<evidence type="ECO:0008006" key="10">
    <source>
        <dbReference type="Google" id="ProtNLM"/>
    </source>
</evidence>
<evidence type="ECO:0000256" key="5">
    <source>
        <dbReference type="ARBA" id="ARBA00023136"/>
    </source>
</evidence>
<reference evidence="8" key="3">
    <citation type="submission" date="2020-12" db="UniProtKB">
        <authorList>
            <consortium name="EnsemblPlants"/>
        </authorList>
    </citation>
    <scope>IDENTIFICATION</scope>
</reference>
<dbReference type="Pfam" id="PF05277">
    <property type="entry name" value="DUF726"/>
    <property type="match status" value="1"/>
</dbReference>
<feature type="region of interest" description="Disordered" evidence="6">
    <location>
        <begin position="144"/>
        <end position="182"/>
    </location>
</feature>
<evidence type="ECO:0000313" key="9">
    <source>
        <dbReference type="Proteomes" id="UP000006727"/>
    </source>
</evidence>
<proteinExistence type="inferred from homology"/>
<feature type="transmembrane region" description="Helical" evidence="7">
    <location>
        <begin position="299"/>
        <end position="319"/>
    </location>
</feature>
<dbReference type="Gramene" id="Pp3c2_23890V3.4">
    <property type="protein sequence ID" value="Pp3c2_23890V3.4"/>
    <property type="gene ID" value="Pp3c2_23890"/>
</dbReference>
<dbReference type="PANTHER" id="PTHR17920:SF3">
    <property type="entry name" value="TRANSMEMBRANE AND COILED-COIL DOMAIN-CONTAINING PROTEIN 4"/>
    <property type="match status" value="1"/>
</dbReference>
<evidence type="ECO:0000256" key="6">
    <source>
        <dbReference type="SAM" id="MobiDB-lite"/>
    </source>
</evidence>